<keyword evidence="3" id="KW-0732">Signal</keyword>
<feature type="disulfide bond" evidence="2">
    <location>
        <begin position="99"/>
        <end position="109"/>
    </location>
</feature>
<comment type="caution">
    <text evidence="2">Lacks conserved residue(s) required for the propagation of feature annotation.</text>
</comment>
<feature type="chain" id="PRO_5045782138" evidence="3">
    <location>
        <begin position="22"/>
        <end position="350"/>
    </location>
</feature>
<feature type="disulfide bond" evidence="2">
    <location>
        <begin position="173"/>
        <end position="234"/>
    </location>
</feature>
<feature type="signal peptide" evidence="3">
    <location>
        <begin position="1"/>
        <end position="21"/>
    </location>
</feature>
<dbReference type="RefSeq" id="XP_005356980.1">
    <property type="nucleotide sequence ID" value="XM_005356923.3"/>
</dbReference>
<dbReference type="PRINTS" id="PR00258">
    <property type="entry name" value="SPERACTRCPTR"/>
</dbReference>
<gene>
    <name evidence="6" type="primary">Cd5l</name>
</gene>
<reference evidence="6" key="1">
    <citation type="submission" date="2025-08" db="UniProtKB">
        <authorList>
            <consortium name="RefSeq"/>
        </authorList>
    </citation>
    <scope>IDENTIFICATION</scope>
</reference>
<name>A0ABM0L1C3_MICOH</name>
<dbReference type="InterPro" id="IPR001190">
    <property type="entry name" value="SRCR"/>
</dbReference>
<dbReference type="GeneID" id="101998604"/>
<feature type="domain" description="SRCR" evidence="4">
    <location>
        <begin position="27"/>
        <end position="129"/>
    </location>
</feature>
<dbReference type="PROSITE" id="PS50287">
    <property type="entry name" value="SRCR_2"/>
    <property type="match status" value="3"/>
</dbReference>
<accession>A0ABM0L1C3</accession>
<evidence type="ECO:0000256" key="3">
    <source>
        <dbReference type="SAM" id="SignalP"/>
    </source>
</evidence>
<organism evidence="5 6">
    <name type="scientific">Microtus ochrogaster</name>
    <name type="common">Prairie vole</name>
    <dbReference type="NCBI Taxonomy" id="79684"/>
    <lineage>
        <taxon>Eukaryota</taxon>
        <taxon>Metazoa</taxon>
        <taxon>Chordata</taxon>
        <taxon>Craniata</taxon>
        <taxon>Vertebrata</taxon>
        <taxon>Euteleostomi</taxon>
        <taxon>Mammalia</taxon>
        <taxon>Eutheria</taxon>
        <taxon>Euarchontoglires</taxon>
        <taxon>Glires</taxon>
        <taxon>Rodentia</taxon>
        <taxon>Myomorpha</taxon>
        <taxon>Muroidea</taxon>
        <taxon>Cricetidae</taxon>
        <taxon>Arvicolinae</taxon>
        <taxon>Microtus</taxon>
    </lineage>
</organism>
<dbReference type="Pfam" id="PF00530">
    <property type="entry name" value="SRCR"/>
    <property type="match status" value="3"/>
</dbReference>
<dbReference type="PANTHER" id="PTHR45817">
    <property type="entry name" value="LYSYL OXIDASE-LIKE-RELATED"/>
    <property type="match status" value="1"/>
</dbReference>
<dbReference type="InterPro" id="IPR050912">
    <property type="entry name" value="LOX-like_protein"/>
</dbReference>
<feature type="domain" description="SRCR" evidence="4">
    <location>
        <begin position="240"/>
        <end position="342"/>
    </location>
</feature>
<evidence type="ECO:0000256" key="2">
    <source>
        <dbReference type="PROSITE-ProRule" id="PRU00196"/>
    </source>
</evidence>
<dbReference type="SMART" id="SM00202">
    <property type="entry name" value="SR"/>
    <property type="match status" value="3"/>
</dbReference>
<evidence type="ECO:0000313" key="5">
    <source>
        <dbReference type="Proteomes" id="UP000694915"/>
    </source>
</evidence>
<dbReference type="PROSITE" id="PS00420">
    <property type="entry name" value="SRCR_1"/>
    <property type="match status" value="1"/>
</dbReference>
<sequence>MALLLNLMLAISTIFVESCLSESPSKVRLVGGAHRCEGRVEVERNGQWGTVCDDGWDWNDLVVVCRELSCGAAKRTQSGASYRPPAPEDQKVLIQDVNCTGMEDTLSQCEQNEDVYNCPHSEDAGARCVNPDSDVRLVDGPGRCQGRVELLHQEQWSTVCKAGWNLRAAKVVCRQLGCGRALLTHRCCNKMTQGQGPIWMRQVSCFGQEVNLQDCPLRPLENNCTHDEDTWVECEDPFQLRLVGGDNPCAGRLEVLHKGTWGSVCDDSWGEEEDQVVCKQLGCGKPLSLSFKAQKSYRPGAGHIWLDDVVCSGKEKSLESCQHRLWGYHDCTHKEDVAVMCSESTPEFDV</sequence>
<feature type="disulfide bond" evidence="2">
    <location>
        <begin position="205"/>
        <end position="215"/>
    </location>
</feature>
<feature type="disulfide bond" evidence="2">
    <location>
        <begin position="160"/>
        <end position="224"/>
    </location>
</feature>
<evidence type="ECO:0000259" key="4">
    <source>
        <dbReference type="PROSITE" id="PS50287"/>
    </source>
</evidence>
<feature type="domain" description="SRCR" evidence="4">
    <location>
        <begin position="135"/>
        <end position="235"/>
    </location>
</feature>
<evidence type="ECO:0000256" key="1">
    <source>
        <dbReference type="ARBA" id="ARBA00023157"/>
    </source>
</evidence>
<dbReference type="InterPro" id="IPR036772">
    <property type="entry name" value="SRCR-like_dom_sf"/>
</dbReference>
<keyword evidence="1 2" id="KW-1015">Disulfide bond</keyword>
<dbReference type="Gene3D" id="3.10.250.10">
    <property type="entry name" value="SRCR-like domain"/>
    <property type="match status" value="3"/>
</dbReference>
<proteinExistence type="predicted"/>
<evidence type="ECO:0000313" key="6">
    <source>
        <dbReference type="RefSeq" id="XP_005356980.1"/>
    </source>
</evidence>
<feature type="disulfide bond" evidence="2">
    <location>
        <begin position="311"/>
        <end position="321"/>
    </location>
</feature>
<dbReference type="SUPFAM" id="SSF56487">
    <property type="entry name" value="SRCR-like"/>
    <property type="match status" value="3"/>
</dbReference>
<dbReference type="Proteomes" id="UP000694915">
    <property type="component" value="Chromosome 21"/>
</dbReference>
<keyword evidence="5" id="KW-1185">Reference proteome</keyword>
<dbReference type="PANTHER" id="PTHR45817:SF9">
    <property type="entry name" value="SRCR DOMAIN-CONTAINING PROTEIN"/>
    <property type="match status" value="1"/>
</dbReference>
<protein>
    <submittedName>
        <fullName evidence="6">CD5 antigen-like</fullName>
    </submittedName>
</protein>